<organism evidence="1 2">
    <name type="scientific">Entomophthora muscae</name>
    <dbReference type="NCBI Taxonomy" id="34485"/>
    <lineage>
        <taxon>Eukaryota</taxon>
        <taxon>Fungi</taxon>
        <taxon>Fungi incertae sedis</taxon>
        <taxon>Zoopagomycota</taxon>
        <taxon>Entomophthoromycotina</taxon>
        <taxon>Entomophthoromycetes</taxon>
        <taxon>Entomophthorales</taxon>
        <taxon>Entomophthoraceae</taxon>
        <taxon>Entomophthora</taxon>
    </lineage>
</organism>
<evidence type="ECO:0000313" key="2">
    <source>
        <dbReference type="Proteomes" id="UP001165960"/>
    </source>
</evidence>
<dbReference type="EMBL" id="QTSX02000179">
    <property type="protein sequence ID" value="KAJ9087911.1"/>
    <property type="molecule type" value="Genomic_DNA"/>
</dbReference>
<sequence length="201" mass="21470">MDSLSYLKLPALGISSTKATGPNKFPQDIAPATLCQPPAGLLPAQPAARKPPACQPTCPAPTGHLLAHPFPSGPPASSQAPFPSQSEATIQNNQSEKYLPTGQNPGNNFCPAEERPNQSEESKNNLEPSQNRSNQIPKVKNNLTSSQWDSEDHNPCLGLGPSQTNLSKPKIDLGSPMSFSHQLTSQPGDIIGSRHEWPNLQ</sequence>
<protein>
    <submittedName>
        <fullName evidence="1">Uncharacterized protein</fullName>
    </submittedName>
</protein>
<proteinExistence type="predicted"/>
<evidence type="ECO:0000313" key="1">
    <source>
        <dbReference type="EMBL" id="KAJ9087911.1"/>
    </source>
</evidence>
<keyword evidence="2" id="KW-1185">Reference proteome</keyword>
<name>A0ACC2UN58_9FUNG</name>
<dbReference type="Proteomes" id="UP001165960">
    <property type="component" value="Unassembled WGS sequence"/>
</dbReference>
<gene>
    <name evidence="1" type="ORF">DSO57_1028350</name>
</gene>
<accession>A0ACC2UN58</accession>
<reference evidence="1" key="1">
    <citation type="submission" date="2022-04" db="EMBL/GenBank/DDBJ databases">
        <title>Genome of the entomopathogenic fungus Entomophthora muscae.</title>
        <authorList>
            <person name="Elya C."/>
            <person name="Lovett B.R."/>
            <person name="Lee E."/>
            <person name="Macias A.M."/>
            <person name="Hajek A.E."/>
            <person name="De Bivort B.L."/>
            <person name="Kasson M.T."/>
            <person name="De Fine Licht H.H."/>
            <person name="Stajich J.E."/>
        </authorList>
    </citation>
    <scope>NUCLEOTIDE SEQUENCE</scope>
    <source>
        <strain evidence="1">Berkeley</strain>
    </source>
</reference>
<comment type="caution">
    <text evidence="1">The sequence shown here is derived from an EMBL/GenBank/DDBJ whole genome shotgun (WGS) entry which is preliminary data.</text>
</comment>